<proteinExistence type="predicted"/>
<reference evidence="1" key="1">
    <citation type="submission" date="2016-09" db="EMBL/GenBank/DDBJ databases">
        <authorList>
            <person name="Capua I."/>
            <person name="De Benedictis P."/>
            <person name="Joannis T."/>
            <person name="Lombin L.H."/>
            <person name="Cattoli G."/>
        </authorList>
    </citation>
    <scope>NUCLEOTIDE SEQUENCE</scope>
    <source>
        <strain evidence="1">B9</strain>
    </source>
</reference>
<organism evidence="1">
    <name type="scientific">Cupriavidus necator</name>
    <name type="common">Alcaligenes eutrophus</name>
    <name type="synonym">Ralstonia eutropha</name>
    <dbReference type="NCBI Taxonomy" id="106590"/>
    <lineage>
        <taxon>Bacteria</taxon>
        <taxon>Pseudomonadati</taxon>
        <taxon>Pseudomonadota</taxon>
        <taxon>Betaproteobacteria</taxon>
        <taxon>Burkholderiales</taxon>
        <taxon>Burkholderiaceae</taxon>
        <taxon>Cupriavidus</taxon>
    </lineage>
</organism>
<accession>A0A1K0I8T1</accession>
<dbReference type="AlphaFoldDB" id="A0A1K0I8T1"/>
<protein>
    <submittedName>
        <fullName evidence="1">Uncharacterized protein</fullName>
    </submittedName>
</protein>
<evidence type="ECO:0000313" key="1">
    <source>
        <dbReference type="EMBL" id="SCU73528.1"/>
    </source>
</evidence>
<gene>
    <name evidence="1" type="ORF">CNECB9_1190002</name>
</gene>
<name>A0A1K0I8T1_CUPNE</name>
<dbReference type="EMBL" id="FMSH01000023">
    <property type="protein sequence ID" value="SCU73528.1"/>
    <property type="molecule type" value="Genomic_DNA"/>
</dbReference>
<sequence length="135" mass="15111">MTRLPRPAGIPMMPHNTRHLKLTFYADMVAFLSEPTPIAYNRLLRILDILAIAMPVQRMTDYLVQVQSARRAMVAILDRFERTGTLAVSDLDAKTLRAAAPHIEAAMGRTRLDAFSFANAIVQHKMQLHGVALTD</sequence>